<dbReference type="EMBL" id="CM007651">
    <property type="protein sequence ID" value="ONI26945.1"/>
    <property type="molecule type" value="Genomic_DNA"/>
</dbReference>
<evidence type="ECO:0000256" key="6">
    <source>
        <dbReference type="RuleBase" id="RU367044"/>
    </source>
</evidence>
<dbReference type="Pfam" id="PF05938">
    <property type="entry name" value="Self-incomp_S1"/>
    <property type="match status" value="1"/>
</dbReference>
<evidence type="ECO:0000313" key="8">
    <source>
        <dbReference type="Proteomes" id="UP000006882"/>
    </source>
</evidence>
<gene>
    <name evidence="7" type="ORF">PRUPE_1G057000</name>
</gene>
<dbReference type="eggNOG" id="ENOG502S7CQ">
    <property type="taxonomic scope" value="Eukaryota"/>
</dbReference>
<reference evidence="7 8" key="1">
    <citation type="journal article" date="2013" name="Nat. Genet.">
        <title>The high-quality draft genome of peach (Prunus persica) identifies unique patterns of genetic diversity, domestication and genome evolution.</title>
        <authorList>
            <consortium name="International Peach Genome Initiative"/>
            <person name="Verde I."/>
            <person name="Abbott A.G."/>
            <person name="Scalabrin S."/>
            <person name="Jung S."/>
            <person name="Shu S."/>
            <person name="Marroni F."/>
            <person name="Zhebentyayeva T."/>
            <person name="Dettori M.T."/>
            <person name="Grimwood J."/>
            <person name="Cattonaro F."/>
            <person name="Zuccolo A."/>
            <person name="Rossini L."/>
            <person name="Jenkins J."/>
            <person name="Vendramin E."/>
            <person name="Meisel L.A."/>
            <person name="Decroocq V."/>
            <person name="Sosinski B."/>
            <person name="Prochnik S."/>
            <person name="Mitros T."/>
            <person name="Policriti A."/>
            <person name="Cipriani G."/>
            <person name="Dondini L."/>
            <person name="Ficklin S."/>
            <person name="Goodstein D.M."/>
            <person name="Xuan P."/>
            <person name="Del Fabbro C."/>
            <person name="Aramini V."/>
            <person name="Copetti D."/>
            <person name="Gonzalez S."/>
            <person name="Horner D.S."/>
            <person name="Falchi R."/>
            <person name="Lucas S."/>
            <person name="Mica E."/>
            <person name="Maldonado J."/>
            <person name="Lazzari B."/>
            <person name="Bielenberg D."/>
            <person name="Pirona R."/>
            <person name="Miculan M."/>
            <person name="Barakat A."/>
            <person name="Testolin R."/>
            <person name="Stella A."/>
            <person name="Tartarini S."/>
            <person name="Tonutti P."/>
            <person name="Arus P."/>
            <person name="Orellana A."/>
            <person name="Wells C."/>
            <person name="Main D."/>
            <person name="Vizzotto G."/>
            <person name="Silva H."/>
            <person name="Salamini F."/>
            <person name="Schmutz J."/>
            <person name="Morgante M."/>
            <person name="Rokhsar D.S."/>
        </authorList>
    </citation>
    <scope>NUCLEOTIDE SEQUENCE [LARGE SCALE GENOMIC DNA]</scope>
    <source>
        <strain evidence="8">cv. Nemared</strain>
    </source>
</reference>
<dbReference type="GO" id="GO:0005576">
    <property type="term" value="C:extracellular region"/>
    <property type="evidence" value="ECO:0007669"/>
    <property type="project" value="UniProtKB-SubCell"/>
</dbReference>
<keyword evidence="3 6" id="KW-0713">Self-incompatibility</keyword>
<dbReference type="GO" id="GO:0060320">
    <property type="term" value="P:rejection of self pollen"/>
    <property type="evidence" value="ECO:0007669"/>
    <property type="project" value="UniProtKB-KW"/>
</dbReference>
<name>M5XY55_PRUPE</name>
<comment type="subcellular location">
    <subcellularLocation>
        <location evidence="1 6">Secreted</location>
    </subcellularLocation>
</comment>
<dbReference type="PANTHER" id="PTHR31232">
    <property type="match status" value="1"/>
</dbReference>
<evidence type="ECO:0000256" key="1">
    <source>
        <dbReference type="ARBA" id="ARBA00004613"/>
    </source>
</evidence>
<keyword evidence="4 6" id="KW-0964">Secreted</keyword>
<evidence type="ECO:0000256" key="2">
    <source>
        <dbReference type="ARBA" id="ARBA00005581"/>
    </source>
</evidence>
<keyword evidence="5 6" id="KW-0732">Signal</keyword>
<keyword evidence="8" id="KW-1185">Reference proteome</keyword>
<dbReference type="Proteomes" id="UP000006882">
    <property type="component" value="Chromosome G1"/>
</dbReference>
<accession>M5XY55</accession>
<protein>
    <recommendedName>
        <fullName evidence="6">S-protein homolog</fullName>
    </recommendedName>
</protein>
<proteinExistence type="inferred from homology"/>
<evidence type="ECO:0000256" key="3">
    <source>
        <dbReference type="ARBA" id="ARBA00022471"/>
    </source>
</evidence>
<evidence type="ECO:0000313" key="7">
    <source>
        <dbReference type="EMBL" id="ONI26945.1"/>
    </source>
</evidence>
<feature type="signal peptide" evidence="6">
    <location>
        <begin position="1"/>
        <end position="23"/>
    </location>
</feature>
<dbReference type="PANTHER" id="PTHR31232:SF133">
    <property type="entry name" value="S-PROTEIN HOMOLOG"/>
    <property type="match status" value="1"/>
</dbReference>
<dbReference type="Gramene" id="ONI26945">
    <property type="protein sequence ID" value="ONI26945"/>
    <property type="gene ID" value="PRUPE_1G057000"/>
</dbReference>
<dbReference type="AlphaFoldDB" id="M5XY55"/>
<comment type="similarity">
    <text evidence="2 6">Belongs to the plant self-incompatibility (S1) protein family.</text>
</comment>
<sequence length="123" mass="14118">MALLIKNVLLPLMVLVLFRTTCGLSLHQPTQTVIATNDLGAEMNIHCKSKQDDLGSHLIPIKGKYEFSLRPNFCGTTQFYCSFQWGTEFHYSDICIDSRDFKFCDTNKCLWSIIPKGPCMWNY</sequence>
<feature type="chain" id="PRO_5004075563" description="S-protein homolog" evidence="6">
    <location>
        <begin position="24"/>
        <end position="123"/>
    </location>
</feature>
<organism evidence="7 8">
    <name type="scientific">Prunus persica</name>
    <name type="common">Peach</name>
    <name type="synonym">Amygdalus persica</name>
    <dbReference type="NCBI Taxonomy" id="3760"/>
    <lineage>
        <taxon>Eukaryota</taxon>
        <taxon>Viridiplantae</taxon>
        <taxon>Streptophyta</taxon>
        <taxon>Embryophyta</taxon>
        <taxon>Tracheophyta</taxon>
        <taxon>Spermatophyta</taxon>
        <taxon>Magnoliopsida</taxon>
        <taxon>eudicotyledons</taxon>
        <taxon>Gunneridae</taxon>
        <taxon>Pentapetalae</taxon>
        <taxon>rosids</taxon>
        <taxon>fabids</taxon>
        <taxon>Rosales</taxon>
        <taxon>Rosaceae</taxon>
        <taxon>Amygdaloideae</taxon>
        <taxon>Amygdaleae</taxon>
        <taxon>Prunus</taxon>
    </lineage>
</organism>
<dbReference type="InterPro" id="IPR010264">
    <property type="entry name" value="Self-incomp_S1"/>
</dbReference>
<evidence type="ECO:0000256" key="4">
    <source>
        <dbReference type="ARBA" id="ARBA00022525"/>
    </source>
</evidence>
<evidence type="ECO:0000256" key="5">
    <source>
        <dbReference type="ARBA" id="ARBA00022729"/>
    </source>
</evidence>
<dbReference type="OMA" id="YSDICID"/>
<dbReference type="HOGENOM" id="CLU_125658_0_1_1"/>